<keyword evidence="2" id="KW-1185">Reference proteome</keyword>
<protein>
    <submittedName>
        <fullName evidence="1">Uncharacterized protein</fullName>
    </submittedName>
</protein>
<name>A0A2R6WJQ1_MARPO</name>
<accession>A0A2R6WJQ1</accession>
<gene>
    <name evidence="1" type="ORF">MARPO_0083s0057</name>
</gene>
<evidence type="ECO:0000313" key="1">
    <source>
        <dbReference type="EMBL" id="PTQ34095.1"/>
    </source>
</evidence>
<dbReference type="Proteomes" id="UP000244005">
    <property type="component" value="Unassembled WGS sequence"/>
</dbReference>
<organism evidence="1 2">
    <name type="scientific">Marchantia polymorpha</name>
    <name type="common">Common liverwort</name>
    <name type="synonym">Marchantia aquatica</name>
    <dbReference type="NCBI Taxonomy" id="3197"/>
    <lineage>
        <taxon>Eukaryota</taxon>
        <taxon>Viridiplantae</taxon>
        <taxon>Streptophyta</taxon>
        <taxon>Embryophyta</taxon>
        <taxon>Marchantiophyta</taxon>
        <taxon>Marchantiopsida</taxon>
        <taxon>Marchantiidae</taxon>
        <taxon>Marchantiales</taxon>
        <taxon>Marchantiaceae</taxon>
        <taxon>Marchantia</taxon>
    </lineage>
</organism>
<dbReference type="Gramene" id="Mp8g12630.1">
    <property type="protein sequence ID" value="Mp8g12630.1.cds"/>
    <property type="gene ID" value="Mp8g12630"/>
</dbReference>
<dbReference type="EMBL" id="KZ772755">
    <property type="protein sequence ID" value="PTQ34095.1"/>
    <property type="molecule type" value="Genomic_DNA"/>
</dbReference>
<reference evidence="2" key="1">
    <citation type="journal article" date="2017" name="Cell">
        <title>Insights into land plant evolution garnered from the Marchantia polymorpha genome.</title>
        <authorList>
            <person name="Bowman J.L."/>
            <person name="Kohchi T."/>
            <person name="Yamato K.T."/>
            <person name="Jenkins J."/>
            <person name="Shu S."/>
            <person name="Ishizaki K."/>
            <person name="Yamaoka S."/>
            <person name="Nishihama R."/>
            <person name="Nakamura Y."/>
            <person name="Berger F."/>
            <person name="Adam C."/>
            <person name="Aki S.S."/>
            <person name="Althoff F."/>
            <person name="Araki T."/>
            <person name="Arteaga-Vazquez M.A."/>
            <person name="Balasubrmanian S."/>
            <person name="Barry K."/>
            <person name="Bauer D."/>
            <person name="Boehm C.R."/>
            <person name="Briginshaw L."/>
            <person name="Caballero-Perez J."/>
            <person name="Catarino B."/>
            <person name="Chen F."/>
            <person name="Chiyoda S."/>
            <person name="Chovatia M."/>
            <person name="Davies K.M."/>
            <person name="Delmans M."/>
            <person name="Demura T."/>
            <person name="Dierschke T."/>
            <person name="Dolan L."/>
            <person name="Dorantes-Acosta A.E."/>
            <person name="Eklund D.M."/>
            <person name="Florent S.N."/>
            <person name="Flores-Sandoval E."/>
            <person name="Fujiyama A."/>
            <person name="Fukuzawa H."/>
            <person name="Galik B."/>
            <person name="Grimanelli D."/>
            <person name="Grimwood J."/>
            <person name="Grossniklaus U."/>
            <person name="Hamada T."/>
            <person name="Haseloff J."/>
            <person name="Hetherington A.J."/>
            <person name="Higo A."/>
            <person name="Hirakawa Y."/>
            <person name="Hundley H.N."/>
            <person name="Ikeda Y."/>
            <person name="Inoue K."/>
            <person name="Inoue S.I."/>
            <person name="Ishida S."/>
            <person name="Jia Q."/>
            <person name="Kakita M."/>
            <person name="Kanazawa T."/>
            <person name="Kawai Y."/>
            <person name="Kawashima T."/>
            <person name="Kennedy M."/>
            <person name="Kinose K."/>
            <person name="Kinoshita T."/>
            <person name="Kohara Y."/>
            <person name="Koide E."/>
            <person name="Komatsu K."/>
            <person name="Kopischke S."/>
            <person name="Kubo M."/>
            <person name="Kyozuka J."/>
            <person name="Lagercrantz U."/>
            <person name="Lin S.S."/>
            <person name="Lindquist E."/>
            <person name="Lipzen A.M."/>
            <person name="Lu C.W."/>
            <person name="De Luna E."/>
            <person name="Martienssen R.A."/>
            <person name="Minamino N."/>
            <person name="Mizutani M."/>
            <person name="Mizutani M."/>
            <person name="Mochizuki N."/>
            <person name="Monte I."/>
            <person name="Mosher R."/>
            <person name="Nagasaki H."/>
            <person name="Nakagami H."/>
            <person name="Naramoto S."/>
            <person name="Nishitani K."/>
            <person name="Ohtani M."/>
            <person name="Okamoto T."/>
            <person name="Okumura M."/>
            <person name="Phillips J."/>
            <person name="Pollak B."/>
            <person name="Reinders A."/>
            <person name="Rovekamp M."/>
            <person name="Sano R."/>
            <person name="Sawa S."/>
            <person name="Schmid M.W."/>
            <person name="Shirakawa M."/>
            <person name="Solano R."/>
            <person name="Spunde A."/>
            <person name="Suetsugu N."/>
            <person name="Sugano S."/>
            <person name="Sugiyama A."/>
            <person name="Sun R."/>
            <person name="Suzuki Y."/>
            <person name="Takenaka M."/>
            <person name="Takezawa D."/>
            <person name="Tomogane H."/>
            <person name="Tsuzuki M."/>
            <person name="Ueda T."/>
            <person name="Umeda M."/>
            <person name="Ward J.M."/>
            <person name="Watanabe Y."/>
            <person name="Yazaki K."/>
            <person name="Yokoyama R."/>
            <person name="Yoshitake Y."/>
            <person name="Yotsui I."/>
            <person name="Zachgo S."/>
            <person name="Schmutz J."/>
        </authorList>
    </citation>
    <scope>NUCLEOTIDE SEQUENCE [LARGE SCALE GENOMIC DNA]</scope>
    <source>
        <strain evidence="2">Tak-1</strain>
    </source>
</reference>
<sequence length="101" mass="11693">MTLLELHLHPWMASLAGVNVGVHGFPSFHCVRAFFDLSPSSHRRVYTRCQNILIGPSCVLWIVAEAGEKRERRLQYYSLLEARWTNALQCCKRMIFELVCL</sequence>
<evidence type="ECO:0000313" key="2">
    <source>
        <dbReference type="Proteomes" id="UP000244005"/>
    </source>
</evidence>
<dbReference type="AlphaFoldDB" id="A0A2R6WJQ1"/>
<proteinExistence type="predicted"/>